<proteinExistence type="predicted"/>
<feature type="transmembrane region" description="Helical" evidence="1">
    <location>
        <begin position="393"/>
        <end position="418"/>
    </location>
</feature>
<reference evidence="2 3" key="1">
    <citation type="submission" date="2014-11" db="EMBL/GenBank/DDBJ databases">
        <authorList>
            <person name="Urmite Genomes Urmite Genomes"/>
        </authorList>
    </citation>
    <scope>NUCLEOTIDE SEQUENCE [LARGE SCALE GENOMIC DNA]</scope>
    <source>
        <strain evidence="2 3">Oc5</strain>
    </source>
</reference>
<keyword evidence="1" id="KW-1133">Transmembrane helix</keyword>
<feature type="transmembrane region" description="Helical" evidence="1">
    <location>
        <begin position="351"/>
        <end position="372"/>
    </location>
</feature>
<evidence type="ECO:0000256" key="1">
    <source>
        <dbReference type="SAM" id="Phobius"/>
    </source>
</evidence>
<feature type="transmembrane region" description="Helical" evidence="1">
    <location>
        <begin position="493"/>
        <end position="511"/>
    </location>
</feature>
<keyword evidence="3" id="KW-1185">Reference proteome</keyword>
<evidence type="ECO:0000313" key="3">
    <source>
        <dbReference type="Proteomes" id="UP000040453"/>
    </source>
</evidence>
<feature type="transmembrane region" description="Helical" evidence="1">
    <location>
        <begin position="117"/>
        <end position="139"/>
    </location>
</feature>
<name>A0A0A1MT94_9BACI</name>
<sequence>MNQKIWILFKNNLANSIHFHDLFRSGKQGNGGKITAVILLLMGILLLTYNILTAKTLVSIGQTAMIPGYMLSVSSMMMVFLSLLRANGTIFGSSDFKQLAAYPVSEKEIFISKLLHLYFFNLLIGLLFNLPALLVWAANTLVSPVLIMLFCITALASPVIPICIGVIFGSLVYRMAAYFRQMNLIAVCLSLFLLGAFGYFIMTQSNQTDSMQDIGTAVYSQMTTMYLPSVLFQFNSLADSFFILIFLFISGLLFLVLTFFGSRYYRRLNLRLLALKSTNHMKPRTIKQRRIFVALWKKEITALFSSYNYLLNSILGTVLLVFISMALLLFGFEKLTTFIPLPVSIETVTNLFPMVVAAMLLISNPAAAALSMEGNKVWILKTLPIEQKRVVHAKLACTFSLHFIGFAISILAYIIRLSPTIEQLIWAILIPVSYSAFITTFGLMLNYFYPHFSWKNDMYIVKQSPPVLIAAFTGMALMIVPLVLILFQILPLFVIYLALAVLLIGLAMLFYQRTCRIKFI</sequence>
<keyword evidence="1" id="KW-0472">Membrane</keyword>
<feature type="transmembrane region" description="Helical" evidence="1">
    <location>
        <begin position="424"/>
        <end position="447"/>
    </location>
</feature>
<dbReference type="AlphaFoldDB" id="A0A0A1MT94"/>
<dbReference type="RefSeq" id="WP_042532916.1">
    <property type="nucleotide sequence ID" value="NZ_CDGG01000001.1"/>
</dbReference>
<keyword evidence="1" id="KW-0812">Transmembrane</keyword>
<dbReference type="STRING" id="545501.BN997_02751"/>
<feature type="transmembrane region" description="Helical" evidence="1">
    <location>
        <begin position="307"/>
        <end position="331"/>
    </location>
</feature>
<feature type="transmembrane region" description="Helical" evidence="1">
    <location>
        <begin position="184"/>
        <end position="202"/>
    </location>
</feature>
<dbReference type="EMBL" id="CDGG01000001">
    <property type="protein sequence ID" value="CEI82864.1"/>
    <property type="molecule type" value="Genomic_DNA"/>
</dbReference>
<feature type="transmembrane region" description="Helical" evidence="1">
    <location>
        <begin position="64"/>
        <end position="84"/>
    </location>
</feature>
<evidence type="ECO:0000313" key="2">
    <source>
        <dbReference type="EMBL" id="CEI82864.1"/>
    </source>
</evidence>
<gene>
    <name evidence="2" type="ORF">BN997_02751</name>
</gene>
<organism evidence="2 3">
    <name type="scientific">Oceanobacillus oncorhynchi</name>
    <dbReference type="NCBI Taxonomy" id="545501"/>
    <lineage>
        <taxon>Bacteria</taxon>
        <taxon>Bacillati</taxon>
        <taxon>Bacillota</taxon>
        <taxon>Bacilli</taxon>
        <taxon>Bacillales</taxon>
        <taxon>Bacillaceae</taxon>
        <taxon>Oceanobacillus</taxon>
    </lineage>
</organism>
<feature type="transmembrane region" description="Helical" evidence="1">
    <location>
        <begin position="145"/>
        <end position="172"/>
    </location>
</feature>
<feature type="transmembrane region" description="Helical" evidence="1">
    <location>
        <begin position="241"/>
        <end position="261"/>
    </location>
</feature>
<feature type="transmembrane region" description="Helical" evidence="1">
    <location>
        <begin position="467"/>
        <end position="487"/>
    </location>
</feature>
<feature type="transmembrane region" description="Helical" evidence="1">
    <location>
        <begin position="34"/>
        <end position="52"/>
    </location>
</feature>
<accession>A0A0A1MT94</accession>
<protein>
    <submittedName>
        <fullName evidence="2">Uncharacterized protein</fullName>
    </submittedName>
</protein>
<dbReference type="OrthoDB" id="138672at2"/>
<dbReference type="Proteomes" id="UP000040453">
    <property type="component" value="Unassembled WGS sequence"/>
</dbReference>